<evidence type="ECO:0000313" key="2">
    <source>
        <dbReference type="Proteomes" id="UP000424080"/>
    </source>
</evidence>
<protein>
    <submittedName>
        <fullName evidence="1">Uncharacterized protein</fullName>
    </submittedName>
</protein>
<dbReference type="Proteomes" id="UP000424080">
    <property type="component" value="Segment"/>
</dbReference>
<proteinExistence type="predicted"/>
<evidence type="ECO:0000313" key="1">
    <source>
        <dbReference type="EMBL" id="BBI90909.1"/>
    </source>
</evidence>
<sequence length="46" mass="5222">MSNKKALVRKFKAMSKLAQELGYSNVREAERAGQGHKLKREFNLAS</sequence>
<organism evidence="1 2">
    <name type="scientific">Tenacibaculum phage PTm5</name>
    <dbReference type="NCBI Taxonomy" id="2547426"/>
    <lineage>
        <taxon>Viruses</taxon>
        <taxon>Duplodnaviria</taxon>
        <taxon>Heunggongvirae</taxon>
        <taxon>Uroviricota</taxon>
        <taxon>Caudoviricetes</taxon>
        <taxon>Shirahamavirus</taxon>
        <taxon>Shirahamavirus PTm1</taxon>
    </lineage>
</organism>
<reference evidence="1 2" key="1">
    <citation type="journal article" date="2019" name="Arch. Virol.">
        <title>A novel jumbo Tenacibaculum maritimum lytic phage with head-fiber-like appendages.</title>
        <authorList>
            <person name="Kawato Y."/>
            <person name="Istiqomah I."/>
            <person name="Gaafar A.Y."/>
            <person name="Hanaoka M."/>
            <person name="Ishimaru K."/>
            <person name="Yasuike M."/>
            <person name="Nishiki I."/>
            <person name="Nakamura Y."/>
            <person name="Fujiwara A."/>
            <person name="Nakai T."/>
        </authorList>
    </citation>
    <scope>NUCLEOTIDE SEQUENCE [LARGE SCALE GENOMIC DNA]</scope>
    <source>
        <strain evidence="1 2">PTm5</strain>
    </source>
</reference>
<dbReference type="EMBL" id="AP019525">
    <property type="protein sequence ID" value="BBI90909.1"/>
    <property type="molecule type" value="Genomic_DNA"/>
</dbReference>
<accession>A0A5S9HY09</accession>
<name>A0A5S9HY09_9CAUD</name>